<dbReference type="Proteomes" id="UP000290204">
    <property type="component" value="Unassembled WGS sequence"/>
</dbReference>
<evidence type="ECO:0000313" key="1">
    <source>
        <dbReference type="EMBL" id="RXK60350.1"/>
    </source>
</evidence>
<organism evidence="1 2">
    <name type="scientific">Lacibacter luteus</name>
    <dbReference type="NCBI Taxonomy" id="2508719"/>
    <lineage>
        <taxon>Bacteria</taxon>
        <taxon>Pseudomonadati</taxon>
        <taxon>Bacteroidota</taxon>
        <taxon>Chitinophagia</taxon>
        <taxon>Chitinophagales</taxon>
        <taxon>Chitinophagaceae</taxon>
        <taxon>Lacibacter</taxon>
    </lineage>
</organism>
<sequence length="362" mass="42411">MATKNIFDKPFDEGTLDKLTIFEDYFKEWLPVFLAKPDPIWKEIQIFDLFAGEGKDVNGVLGSPMRIISVLNANRDLILKSGVKIKVVVNEYEKQKFDLLVSNLKSIADTSLYELELYNDDFYKIFESYYESMKKTANFLFLDQNGIKQITESVFNKLIQLKQTDFLFFISSSFIKRFNELDEFRKYLKITKQDLEGKSYYHIHKVVLEYYRSMIPKGKDYFLAPFSIKKPAGIYGLIFGTNHTLGIEKFLHVCWKHDRLTGEANFDIDNEGIDLTRPSLFEEFNKPTKRHLFEQKLKSKILEGDLKTGKEVYLWVLNEGFLLKDANPIFRELIQLRKIEIGFKLISAKIHKLLEPSLIKLL</sequence>
<protein>
    <submittedName>
        <fullName evidence="1">Three-Cys-motif partner protein TcmP</fullName>
    </submittedName>
</protein>
<reference evidence="1 2" key="1">
    <citation type="submission" date="2019-01" db="EMBL/GenBank/DDBJ databases">
        <title>Lacibacter sp. strain TTM-7.</title>
        <authorList>
            <person name="Chen W.-M."/>
        </authorList>
    </citation>
    <scope>NUCLEOTIDE SEQUENCE [LARGE SCALE GENOMIC DNA]</scope>
    <source>
        <strain evidence="1 2">TTM-7</strain>
    </source>
</reference>
<dbReference type="NCBIfam" id="TIGR04474">
    <property type="entry name" value="tcm_partner"/>
    <property type="match status" value="1"/>
</dbReference>
<accession>A0A4Q1CID0</accession>
<dbReference type="InterPro" id="IPR031009">
    <property type="entry name" value="Tcm_partner"/>
</dbReference>
<dbReference type="EMBL" id="SDHW01000002">
    <property type="protein sequence ID" value="RXK60350.1"/>
    <property type="molecule type" value="Genomic_DNA"/>
</dbReference>
<keyword evidence="2" id="KW-1185">Reference proteome</keyword>
<dbReference type="OrthoDB" id="5318244at2"/>
<comment type="caution">
    <text evidence="1">The sequence shown here is derived from an EMBL/GenBank/DDBJ whole genome shotgun (WGS) entry which is preliminary data.</text>
</comment>
<dbReference type="AlphaFoldDB" id="A0A4Q1CID0"/>
<gene>
    <name evidence="1" type="primary">tcmP</name>
    <name evidence="1" type="ORF">ESA94_07720</name>
</gene>
<name>A0A4Q1CID0_9BACT</name>
<evidence type="ECO:0000313" key="2">
    <source>
        <dbReference type="Proteomes" id="UP000290204"/>
    </source>
</evidence>
<dbReference type="RefSeq" id="WP_129130310.1">
    <property type="nucleotide sequence ID" value="NZ_SDHW01000002.1"/>
</dbReference>
<proteinExistence type="predicted"/>